<dbReference type="SMART" id="SM00950">
    <property type="entry name" value="Piwi"/>
    <property type="match status" value="1"/>
</dbReference>
<dbReference type="GO" id="GO:0003676">
    <property type="term" value="F:nucleic acid binding"/>
    <property type="evidence" value="ECO:0007669"/>
    <property type="project" value="InterPro"/>
</dbReference>
<proteinExistence type="predicted"/>
<dbReference type="AlphaFoldDB" id="A0A5E4MII2"/>
<accession>A0A5E4MII2</accession>
<dbReference type="PROSITE" id="PS50822">
    <property type="entry name" value="PIWI"/>
    <property type="match status" value="1"/>
</dbReference>
<name>A0A5E4MII2_9HEMI</name>
<dbReference type="InterPro" id="IPR012337">
    <property type="entry name" value="RNaseH-like_sf"/>
</dbReference>
<dbReference type="Gene3D" id="3.40.50.2300">
    <property type="match status" value="1"/>
</dbReference>
<dbReference type="EMBL" id="CABPRJ010000533">
    <property type="protein sequence ID" value="VVC30712.1"/>
    <property type="molecule type" value="Genomic_DNA"/>
</dbReference>
<keyword evidence="3" id="KW-1185">Reference proteome</keyword>
<evidence type="ECO:0000313" key="3">
    <source>
        <dbReference type="Proteomes" id="UP000325440"/>
    </source>
</evidence>
<evidence type="ECO:0000259" key="1">
    <source>
        <dbReference type="PROSITE" id="PS50822"/>
    </source>
</evidence>
<dbReference type="Pfam" id="PF02171">
    <property type="entry name" value="Piwi"/>
    <property type="match status" value="1"/>
</dbReference>
<gene>
    <name evidence="2" type="ORF">CINCED_3A016086</name>
</gene>
<dbReference type="InterPro" id="IPR036397">
    <property type="entry name" value="RNaseH_sf"/>
</dbReference>
<dbReference type="InterPro" id="IPR003165">
    <property type="entry name" value="Piwi"/>
</dbReference>
<dbReference type="SUPFAM" id="SSF53098">
    <property type="entry name" value="Ribonuclease H-like"/>
    <property type="match status" value="1"/>
</dbReference>
<organism evidence="2 3">
    <name type="scientific">Cinara cedri</name>
    <dbReference type="NCBI Taxonomy" id="506608"/>
    <lineage>
        <taxon>Eukaryota</taxon>
        <taxon>Metazoa</taxon>
        <taxon>Ecdysozoa</taxon>
        <taxon>Arthropoda</taxon>
        <taxon>Hexapoda</taxon>
        <taxon>Insecta</taxon>
        <taxon>Pterygota</taxon>
        <taxon>Neoptera</taxon>
        <taxon>Paraneoptera</taxon>
        <taxon>Hemiptera</taxon>
        <taxon>Sternorrhyncha</taxon>
        <taxon>Aphidomorpha</taxon>
        <taxon>Aphidoidea</taxon>
        <taxon>Aphididae</taxon>
        <taxon>Lachninae</taxon>
        <taxon>Cinara</taxon>
    </lineage>
</organism>
<dbReference type="PANTHER" id="PTHR22891">
    <property type="entry name" value="EUKARYOTIC TRANSLATION INITIATION FACTOR 2C"/>
    <property type="match status" value="1"/>
</dbReference>
<dbReference type="Gene3D" id="3.30.420.10">
    <property type="entry name" value="Ribonuclease H-like superfamily/Ribonuclease H"/>
    <property type="match status" value="1"/>
</dbReference>
<feature type="domain" description="Piwi" evidence="1">
    <location>
        <begin position="228"/>
        <end position="522"/>
    </location>
</feature>
<dbReference type="OrthoDB" id="445936at2759"/>
<reference evidence="2 3" key="1">
    <citation type="submission" date="2019-08" db="EMBL/GenBank/DDBJ databases">
        <authorList>
            <person name="Alioto T."/>
            <person name="Alioto T."/>
            <person name="Gomez Garrido J."/>
        </authorList>
    </citation>
    <scope>NUCLEOTIDE SEQUENCE [LARGE SCALE GENOMIC DNA]</scope>
</reference>
<protein>
    <submittedName>
        <fullName evidence="2">Piwi domain,Ribonuclease H-like domain</fullName>
    </submittedName>
</protein>
<evidence type="ECO:0000313" key="2">
    <source>
        <dbReference type="EMBL" id="VVC30712.1"/>
    </source>
</evidence>
<sequence length="536" mass="60397">MSKPKNVDGQRSNSGNYPDDCFLRLVTMIIGTSAKTNVEAVSGGAVEGLPALPAGVRQRSTADLYFVPELMNLVGLSYAMRSQIKLKVLKELLLQSECLEKMIHMQIQLLGTTNSGHVVLPYIFGYILPPVTLRFRRGECDGGSQANWNGKIERYHMFSCVSIKCWVVLTTNKHLEITKVFVVDFMETAHAIGLHLPAVPNIIPIDGKNAYSYLHALDKIVNEIDPPIIIVIMEKFDFDVYASIKRKLCIDLGVVSKMVSLKTLKTEKASPLVKLAVQLNTKLGGMPWMVQIPTKGIIIVCISTYRETSDNNTAYGTLIASLDDTYTRYYNFIESYDNVNNMTNCFADNLIIAALRYKKQNGTLPASFLIYRAGLKDGQIPNTYILELKTIKARLTDFYDGKEPPMAFVLVQRRPNSKLFTYCSENEVIDNVLPGTVVDFNNDIDTTTYDFLMVSRNATLGIEMPTYYVVIQDTLKNWSRDKMISLTYKLTHMYFNRLCSCSTPAPCELANKLGWFTSETLKGIRHPKLDESLFYL</sequence>
<dbReference type="Proteomes" id="UP000325440">
    <property type="component" value="Unassembled WGS sequence"/>
</dbReference>